<dbReference type="EMBL" id="LAHD01000012">
    <property type="protein sequence ID" value="PHK05806.1"/>
    <property type="molecule type" value="Genomic_DNA"/>
</dbReference>
<sequence length="241" mass="27424">MTTITEIAPDIYRISTYDPNIDLQFIQFLVKDEEPLLFHTGLKGMFPLVRDAVEKILEPSKIRWISFSHFEADECGSLNEWLAIASNAQTVCSPLASFVSIDDFAIRPSKSMQHAEVLNTGKYSFQFYHTPQVPHGWDAGLLFETNNKTLFCSDLFHQFGDLEAITESDVIDRFRQTIVNYEASPFPNYIPYTTHTTRILQELALLQPRTLATMHGTTFVGDGERALQDLAVTLREVLVKE</sequence>
<feature type="domain" description="ODP" evidence="1">
    <location>
        <begin position="26"/>
        <end position="216"/>
    </location>
</feature>
<dbReference type="GeneID" id="57093159"/>
<dbReference type="PANTHER" id="PTHR43717:SF1">
    <property type="entry name" value="ANAEROBIC NITRIC OXIDE REDUCTASE FLAVORUBREDOXIN"/>
    <property type="match status" value="1"/>
</dbReference>
<gene>
    <name evidence="2" type="ORF">VF08_06385</name>
</gene>
<dbReference type="PANTHER" id="PTHR43717">
    <property type="entry name" value="ANAEROBIC NITRIC OXIDE REDUCTASE FLAVORUBREDOXIN"/>
    <property type="match status" value="1"/>
</dbReference>
<dbReference type="Gene3D" id="3.60.15.10">
    <property type="entry name" value="Ribonuclease Z/Hydroxyacylglutathione hydrolase-like"/>
    <property type="match status" value="1"/>
</dbReference>
<dbReference type="AlphaFoldDB" id="A0A9Q6EMS0"/>
<dbReference type="Proteomes" id="UP000222310">
    <property type="component" value="Unassembled WGS sequence"/>
</dbReference>
<evidence type="ECO:0000259" key="1">
    <source>
        <dbReference type="Pfam" id="PF19583"/>
    </source>
</evidence>
<comment type="caution">
    <text evidence="2">The sequence shown here is derived from an EMBL/GenBank/DDBJ whole genome shotgun (WGS) entry which is preliminary data.</text>
</comment>
<reference evidence="2 3" key="1">
    <citation type="submission" date="2015-02" db="EMBL/GenBank/DDBJ databases">
        <title>Nostoc linckia genome annotation.</title>
        <authorList>
            <person name="Zhou Z."/>
        </authorList>
    </citation>
    <scope>NUCLEOTIDE SEQUENCE [LARGE SCALE GENOMIC DNA]</scope>
    <source>
        <strain evidence="3">z8</strain>
    </source>
</reference>
<dbReference type="InterPro" id="IPR045761">
    <property type="entry name" value="ODP_dom"/>
</dbReference>
<dbReference type="SUPFAM" id="SSF56281">
    <property type="entry name" value="Metallo-hydrolase/oxidoreductase"/>
    <property type="match status" value="1"/>
</dbReference>
<name>A0A9Q6EMS0_NOSLI</name>
<accession>A0A9Q6EMS0</accession>
<evidence type="ECO:0000313" key="3">
    <source>
        <dbReference type="Proteomes" id="UP000222310"/>
    </source>
</evidence>
<evidence type="ECO:0000313" key="2">
    <source>
        <dbReference type="EMBL" id="PHK05806.1"/>
    </source>
</evidence>
<dbReference type="RefSeq" id="WP_099068048.1">
    <property type="nucleotide sequence ID" value="NZ_LAHD01000012.1"/>
</dbReference>
<dbReference type="InterPro" id="IPR036866">
    <property type="entry name" value="RibonucZ/Hydroxyglut_hydro"/>
</dbReference>
<organism evidence="2 3">
    <name type="scientific">Nostoc linckia z8</name>
    <dbReference type="NCBI Taxonomy" id="1628746"/>
    <lineage>
        <taxon>Bacteria</taxon>
        <taxon>Bacillati</taxon>
        <taxon>Cyanobacteriota</taxon>
        <taxon>Cyanophyceae</taxon>
        <taxon>Nostocales</taxon>
        <taxon>Nostocaceae</taxon>
        <taxon>Nostoc</taxon>
    </lineage>
</organism>
<protein>
    <submittedName>
        <fullName evidence="2">Beta-lactamase</fullName>
    </submittedName>
</protein>
<dbReference type="Pfam" id="PF19583">
    <property type="entry name" value="ODP"/>
    <property type="match status" value="1"/>
</dbReference>
<proteinExistence type="predicted"/>